<dbReference type="Proteomes" id="UP000321129">
    <property type="component" value="Unassembled WGS sequence"/>
</dbReference>
<comment type="similarity">
    <text evidence="1 3">Belongs to the bacterial flagellin family.</text>
</comment>
<keyword evidence="7" id="KW-1185">Reference proteome</keyword>
<evidence type="ECO:0000256" key="3">
    <source>
        <dbReference type="RuleBase" id="RU362073"/>
    </source>
</evidence>
<dbReference type="GO" id="GO:0009288">
    <property type="term" value="C:bacterial-type flagellum"/>
    <property type="evidence" value="ECO:0007669"/>
    <property type="project" value="UniProtKB-SubCell"/>
</dbReference>
<dbReference type="GO" id="GO:0005576">
    <property type="term" value="C:extracellular region"/>
    <property type="evidence" value="ECO:0007669"/>
    <property type="project" value="UniProtKB-SubCell"/>
</dbReference>
<dbReference type="Pfam" id="PF00700">
    <property type="entry name" value="Flagellin_C"/>
    <property type="match status" value="1"/>
</dbReference>
<keyword evidence="2 3" id="KW-0975">Bacterial flagellum</keyword>
<feature type="domain" description="Flagellin N-terminal" evidence="4">
    <location>
        <begin position="8"/>
        <end position="140"/>
    </location>
</feature>
<dbReference type="GO" id="GO:0005198">
    <property type="term" value="F:structural molecule activity"/>
    <property type="evidence" value="ECO:0007669"/>
    <property type="project" value="UniProtKB-UniRule"/>
</dbReference>
<dbReference type="OrthoDB" id="7389561at2"/>
<dbReference type="EMBL" id="VOPY01000002">
    <property type="protein sequence ID" value="TXC68781.1"/>
    <property type="molecule type" value="Genomic_DNA"/>
</dbReference>
<reference evidence="6 7" key="1">
    <citation type="submission" date="2019-08" db="EMBL/GenBank/DDBJ databases">
        <title>Sphingorhabdus soil sp. nov., isolated from arctic soil.</title>
        <authorList>
            <person name="Liu Y."/>
        </authorList>
    </citation>
    <scope>NUCLEOTIDE SEQUENCE [LARGE SCALE GENOMIC DNA]</scope>
    <source>
        <strain evidence="6 7">D-2Q-5-6</strain>
    </source>
</reference>
<dbReference type="InterPro" id="IPR001029">
    <property type="entry name" value="Flagellin_N"/>
</dbReference>
<evidence type="ECO:0000256" key="1">
    <source>
        <dbReference type="ARBA" id="ARBA00005709"/>
    </source>
</evidence>
<dbReference type="Pfam" id="PF00669">
    <property type="entry name" value="Flagellin_N"/>
    <property type="match status" value="1"/>
</dbReference>
<protein>
    <recommendedName>
        <fullName evidence="3">Flagellin</fullName>
    </recommendedName>
</protein>
<evidence type="ECO:0000259" key="4">
    <source>
        <dbReference type="Pfam" id="PF00669"/>
    </source>
</evidence>
<dbReference type="SUPFAM" id="SSF64518">
    <property type="entry name" value="Phase 1 flagellin"/>
    <property type="match status" value="1"/>
</dbReference>
<comment type="subcellular location">
    <subcellularLocation>
        <location evidence="3">Secreted</location>
    </subcellularLocation>
    <subcellularLocation>
        <location evidence="3">Bacterial flagellum</location>
    </subcellularLocation>
</comment>
<dbReference type="AlphaFoldDB" id="A0A5C6U9E2"/>
<accession>A0A5C6U9E2</accession>
<keyword evidence="3" id="KW-0964">Secreted</keyword>
<dbReference type="InterPro" id="IPR046358">
    <property type="entry name" value="Flagellin_C"/>
</dbReference>
<comment type="caution">
    <text evidence="6">The sequence shown here is derived from an EMBL/GenBank/DDBJ whole genome shotgun (WGS) entry which is preliminary data.</text>
</comment>
<feature type="domain" description="Flagellin C-terminal" evidence="5">
    <location>
        <begin position="199"/>
        <end position="281"/>
    </location>
</feature>
<dbReference type="PANTHER" id="PTHR42792:SF1">
    <property type="entry name" value="FLAGELLAR HOOK-ASSOCIATED PROTEIN 3"/>
    <property type="match status" value="1"/>
</dbReference>
<proteinExistence type="inferred from homology"/>
<dbReference type="InterPro" id="IPR001492">
    <property type="entry name" value="Flagellin"/>
</dbReference>
<dbReference type="PANTHER" id="PTHR42792">
    <property type="entry name" value="FLAGELLIN"/>
    <property type="match status" value="1"/>
</dbReference>
<gene>
    <name evidence="6" type="ORF">FSZ31_07325</name>
</gene>
<evidence type="ECO:0000313" key="6">
    <source>
        <dbReference type="EMBL" id="TXC68781.1"/>
    </source>
</evidence>
<evidence type="ECO:0000313" key="7">
    <source>
        <dbReference type="Proteomes" id="UP000321129"/>
    </source>
</evidence>
<evidence type="ECO:0000256" key="2">
    <source>
        <dbReference type="ARBA" id="ARBA00023143"/>
    </source>
</evidence>
<dbReference type="Gene3D" id="1.20.1330.10">
    <property type="entry name" value="f41 fragment of flagellin, N-terminal domain"/>
    <property type="match status" value="1"/>
</dbReference>
<name>A0A5C6U9E2_9SPHN</name>
<organism evidence="6 7">
    <name type="scientific">Flavisphingopyxis soli</name>
    <dbReference type="NCBI Taxonomy" id="2601267"/>
    <lineage>
        <taxon>Bacteria</taxon>
        <taxon>Pseudomonadati</taxon>
        <taxon>Pseudomonadota</taxon>
        <taxon>Alphaproteobacteria</taxon>
        <taxon>Sphingomonadales</taxon>
        <taxon>Sphingopyxidaceae</taxon>
        <taxon>Flavisphingopyxis</taxon>
    </lineage>
</organism>
<dbReference type="RefSeq" id="WP_147122735.1">
    <property type="nucleotide sequence ID" value="NZ_VOPY01000002.1"/>
</dbReference>
<evidence type="ECO:0000259" key="5">
    <source>
        <dbReference type="Pfam" id="PF00700"/>
    </source>
</evidence>
<sequence length="282" mass="30066">MMSSINRNRPRDAIQSQIDLAHAITAQQNAIATGKRLNVPSDDPQGWLEVSLVARQQGNEAAWTANIGRAETRAVQAESSISELATGLTRAKELTVQANNGTLNAADREGIAKELEGILANFSDLLNQDDSYGGKLFADTAIEVPIGGTRTVIAAPSLAKLSGGIDDGAGGTTTLKDAMLTTIDAIRNGSGAQRSAALTTLDSATNHVSVMLTEQGVARGRLESARNQFIDSKIVLAERRQQIESVDVTDAITRLKKLDITLQAAQSVYGRITQRSLLDFLR</sequence>
<comment type="function">
    <text evidence="3">Flagellin is the subunit protein which polymerizes to form the filaments of bacterial flagella.</text>
</comment>